<feature type="region of interest" description="Disordered" evidence="1">
    <location>
        <begin position="147"/>
        <end position="184"/>
    </location>
</feature>
<evidence type="ECO:0000256" key="1">
    <source>
        <dbReference type="SAM" id="MobiDB-lite"/>
    </source>
</evidence>
<name>A0A0A9WJ00_LYGHE</name>
<reference evidence="2" key="2">
    <citation type="submission" date="2014-07" db="EMBL/GenBank/DDBJ databases">
        <authorList>
            <person name="Hull J."/>
        </authorList>
    </citation>
    <scope>NUCLEOTIDE SEQUENCE</scope>
</reference>
<dbReference type="EMBL" id="GBHO01037121">
    <property type="protein sequence ID" value="JAG06483.1"/>
    <property type="molecule type" value="Transcribed_RNA"/>
</dbReference>
<accession>A0A0A9WJ00</accession>
<sequence>MTKIYTRWISYLRSSTERGSHEASNSTSGKYFQHYLRDEKQSKKLYILQSLIHPEKHGEYFPDLEAAIERQQRWERSSLYHKYINGQLRMDEYDSFLKSVDKILWDAAPGTEFKPLPFNETPATTATAQSTLLELFENMPEVYDETATTTPTAATATDATTTDTLTTIEQSNNSPEYSVTPPAVDTTADAVEIQSEDQRV</sequence>
<protein>
    <submittedName>
        <fullName evidence="2">Cullin-2</fullName>
    </submittedName>
</protein>
<feature type="compositionally biased region" description="Low complexity" evidence="1">
    <location>
        <begin position="147"/>
        <end position="167"/>
    </location>
</feature>
<evidence type="ECO:0000313" key="2">
    <source>
        <dbReference type="EMBL" id="JAG06483.1"/>
    </source>
</evidence>
<organism evidence="2">
    <name type="scientific">Lygus hesperus</name>
    <name type="common">Western plant bug</name>
    <dbReference type="NCBI Taxonomy" id="30085"/>
    <lineage>
        <taxon>Eukaryota</taxon>
        <taxon>Metazoa</taxon>
        <taxon>Ecdysozoa</taxon>
        <taxon>Arthropoda</taxon>
        <taxon>Hexapoda</taxon>
        <taxon>Insecta</taxon>
        <taxon>Pterygota</taxon>
        <taxon>Neoptera</taxon>
        <taxon>Paraneoptera</taxon>
        <taxon>Hemiptera</taxon>
        <taxon>Heteroptera</taxon>
        <taxon>Panheteroptera</taxon>
        <taxon>Cimicomorpha</taxon>
        <taxon>Miridae</taxon>
        <taxon>Mirini</taxon>
        <taxon>Lygus</taxon>
    </lineage>
</organism>
<gene>
    <name evidence="2" type="primary">CUL2_0</name>
    <name evidence="2" type="ORF">CM83_101435</name>
</gene>
<feature type="compositionally biased region" description="Polar residues" evidence="1">
    <location>
        <begin position="168"/>
        <end position="177"/>
    </location>
</feature>
<proteinExistence type="predicted"/>
<reference evidence="2" key="1">
    <citation type="journal article" date="2014" name="PLoS ONE">
        <title>Transcriptome-Based Identification of ABC Transporters in the Western Tarnished Plant Bug Lygus hesperus.</title>
        <authorList>
            <person name="Hull J.J."/>
            <person name="Chaney K."/>
            <person name="Geib S.M."/>
            <person name="Fabrick J.A."/>
            <person name="Brent C.S."/>
            <person name="Walsh D."/>
            <person name="Lavine L.C."/>
        </authorList>
    </citation>
    <scope>NUCLEOTIDE SEQUENCE</scope>
</reference>
<dbReference type="AlphaFoldDB" id="A0A0A9WJ00"/>